<dbReference type="PANTHER" id="PTHR48020:SF22">
    <property type="entry name" value="MAJOR FACILITATOR SUPERFAMILY (MFS) PROFILE DOMAIN-CONTAINING PROTEIN-RELATED"/>
    <property type="match status" value="1"/>
</dbReference>
<evidence type="ECO:0000256" key="1">
    <source>
        <dbReference type="ARBA" id="ARBA00004141"/>
    </source>
</evidence>
<feature type="transmembrane region" description="Helical" evidence="9">
    <location>
        <begin position="301"/>
        <end position="326"/>
    </location>
</feature>
<evidence type="ECO:0000256" key="3">
    <source>
        <dbReference type="ARBA" id="ARBA00022448"/>
    </source>
</evidence>
<dbReference type="InterPro" id="IPR003663">
    <property type="entry name" value="Sugar/inositol_transpt"/>
</dbReference>
<keyword evidence="6 9" id="KW-0472">Membrane</keyword>
<comment type="subcellular location">
    <subcellularLocation>
        <location evidence="1">Membrane</location>
        <topology evidence="1">Multi-pass membrane protein</topology>
    </subcellularLocation>
</comment>
<gene>
    <name evidence="11" type="ORF">Daus18300_004147</name>
</gene>
<proteinExistence type="inferred from homology"/>
<feature type="transmembrane region" description="Helical" evidence="9">
    <location>
        <begin position="52"/>
        <end position="77"/>
    </location>
</feature>
<dbReference type="PRINTS" id="PR00171">
    <property type="entry name" value="SUGRTRNSPORT"/>
</dbReference>
<evidence type="ECO:0000256" key="2">
    <source>
        <dbReference type="ARBA" id="ARBA00010992"/>
    </source>
</evidence>
<dbReference type="InterPro" id="IPR036259">
    <property type="entry name" value="MFS_trans_sf"/>
</dbReference>
<feature type="region of interest" description="Disordered" evidence="8">
    <location>
        <begin position="1"/>
        <end position="20"/>
    </location>
</feature>
<evidence type="ECO:0000256" key="8">
    <source>
        <dbReference type="SAM" id="MobiDB-lite"/>
    </source>
</evidence>
<dbReference type="InterPro" id="IPR005829">
    <property type="entry name" value="Sugar_transporter_CS"/>
</dbReference>
<evidence type="ECO:0000313" key="11">
    <source>
        <dbReference type="EMBL" id="KAL1873006.1"/>
    </source>
</evidence>
<keyword evidence="12" id="KW-1185">Reference proteome</keyword>
<feature type="transmembrane region" description="Helical" evidence="9">
    <location>
        <begin position="123"/>
        <end position="143"/>
    </location>
</feature>
<feature type="transmembrane region" description="Helical" evidence="9">
    <location>
        <begin position="368"/>
        <end position="390"/>
    </location>
</feature>
<dbReference type="PROSITE" id="PS50850">
    <property type="entry name" value="MFS"/>
    <property type="match status" value="1"/>
</dbReference>
<feature type="transmembrane region" description="Helical" evidence="9">
    <location>
        <begin position="338"/>
        <end position="359"/>
    </location>
</feature>
<dbReference type="Gene3D" id="1.20.1250.20">
    <property type="entry name" value="MFS general substrate transporter like domains"/>
    <property type="match status" value="1"/>
</dbReference>
<dbReference type="EMBL" id="JAWRVE010000027">
    <property type="protein sequence ID" value="KAL1873006.1"/>
    <property type="molecule type" value="Genomic_DNA"/>
</dbReference>
<feature type="transmembrane region" description="Helical" evidence="9">
    <location>
        <begin position="182"/>
        <end position="204"/>
    </location>
</feature>
<dbReference type="PROSITE" id="PS00217">
    <property type="entry name" value="SUGAR_TRANSPORT_2"/>
    <property type="match status" value="1"/>
</dbReference>
<feature type="domain" description="Major facilitator superfamily (MFS) profile" evidence="10">
    <location>
        <begin position="56"/>
        <end position="498"/>
    </location>
</feature>
<dbReference type="Proteomes" id="UP001583177">
    <property type="component" value="Unassembled WGS sequence"/>
</dbReference>
<dbReference type="InterPro" id="IPR050814">
    <property type="entry name" value="Myo-inositol_Transporter"/>
</dbReference>
<keyword evidence="5 9" id="KW-1133">Transmembrane helix</keyword>
<dbReference type="PANTHER" id="PTHR48020">
    <property type="entry name" value="PROTON MYO-INOSITOL COTRANSPORTER"/>
    <property type="match status" value="1"/>
</dbReference>
<dbReference type="Pfam" id="PF00083">
    <property type="entry name" value="Sugar_tr"/>
    <property type="match status" value="1"/>
</dbReference>
<dbReference type="PROSITE" id="PS00216">
    <property type="entry name" value="SUGAR_TRANSPORT_1"/>
    <property type="match status" value="1"/>
</dbReference>
<evidence type="ECO:0000259" key="10">
    <source>
        <dbReference type="PROSITE" id="PS50850"/>
    </source>
</evidence>
<reference evidence="11 12" key="1">
    <citation type="journal article" date="2024" name="IMA Fungus">
        <title>IMA Genome - F19 : A genome assembly and annotation guide to empower mycologists, including annotated draft genome sequences of Ceratocystis pirilliformis, Diaporthe australafricana, Fusarium ophioides, Paecilomyces lecythidis, and Sporothrix stenoceras.</title>
        <authorList>
            <person name="Aylward J."/>
            <person name="Wilson A.M."/>
            <person name="Visagie C.M."/>
            <person name="Spraker J."/>
            <person name="Barnes I."/>
            <person name="Buitendag C."/>
            <person name="Ceriani C."/>
            <person name="Del Mar Angel L."/>
            <person name="du Plessis D."/>
            <person name="Fuchs T."/>
            <person name="Gasser K."/>
            <person name="Kramer D."/>
            <person name="Li W."/>
            <person name="Munsamy K."/>
            <person name="Piso A."/>
            <person name="Price J.L."/>
            <person name="Sonnekus B."/>
            <person name="Thomas C."/>
            <person name="van der Nest A."/>
            <person name="van Dijk A."/>
            <person name="van Heerden A."/>
            <person name="van Vuuren N."/>
            <person name="Yilmaz N."/>
            <person name="Duong T.A."/>
            <person name="van der Merwe N.A."/>
            <person name="Wingfield M.J."/>
            <person name="Wingfield B.D."/>
        </authorList>
    </citation>
    <scope>NUCLEOTIDE SEQUENCE [LARGE SCALE GENOMIC DNA]</scope>
    <source>
        <strain evidence="11 12">CMW 18300</strain>
    </source>
</reference>
<evidence type="ECO:0000256" key="4">
    <source>
        <dbReference type="ARBA" id="ARBA00022692"/>
    </source>
</evidence>
<dbReference type="InterPro" id="IPR020846">
    <property type="entry name" value="MFS_dom"/>
</dbReference>
<dbReference type="NCBIfam" id="TIGR00879">
    <property type="entry name" value="SP"/>
    <property type="match status" value="1"/>
</dbReference>
<feature type="transmembrane region" description="Helical" evidence="9">
    <location>
        <begin position="443"/>
        <end position="464"/>
    </location>
</feature>
<dbReference type="SUPFAM" id="SSF103473">
    <property type="entry name" value="MFS general substrate transporter"/>
    <property type="match status" value="1"/>
</dbReference>
<feature type="transmembrane region" description="Helical" evidence="9">
    <location>
        <begin position="402"/>
        <end position="431"/>
    </location>
</feature>
<feature type="transmembrane region" description="Helical" evidence="9">
    <location>
        <begin position="97"/>
        <end position="116"/>
    </location>
</feature>
<sequence>MESRNSDTKHAEDVKDKEEFEGEVSHIDKIDKLDDRIANYDDSIEGTKVSTAVWLITFTVATGGFLFGYDTGVISAVLVTLGSDLGHELSSSEQEMVTSLTSGGALVGALIAGLPADKFGRKFGIYAGCVLFLLGSVIQAASFTVAQMAVGRFVVGLGVGSAAMIIPLYIGELAPAPHRGRMIALDNLSVTFGQLISYALGAAFTEVPHGWRYMVAAGGIPPIILAFLLPKCPESPRQLLAHDKIAEATACIRRIYPEATDEQVRSKVEYMAWTIQVEAQAVGDKSLWWQFKQLHCVPSNLRALITACAVMAISQLGGFNTLMYYSATLFSLVGFKKATAVSIVVGGTNMIFTLVNMLFIDRLGRRKILLITVMGMSLSMVVAAVAFHWIPISRDLVLEADTVGWAGMLVLVTIIFYVAFFASGVATIGWVGTELLPLEVRALGTMMNTVTCWGCNIIIASTFLSMMKAWTPSGAFGFYAAICFFGWVFVVFLYPEAKGLPLEDVRQIFEHDFGVKTAARLQKERKLKRQAGME</sequence>
<accession>A0ABR3XAL0</accession>
<feature type="transmembrane region" description="Helical" evidence="9">
    <location>
        <begin position="476"/>
        <end position="494"/>
    </location>
</feature>
<organism evidence="11 12">
    <name type="scientific">Diaporthe australafricana</name>
    <dbReference type="NCBI Taxonomy" id="127596"/>
    <lineage>
        <taxon>Eukaryota</taxon>
        <taxon>Fungi</taxon>
        <taxon>Dikarya</taxon>
        <taxon>Ascomycota</taxon>
        <taxon>Pezizomycotina</taxon>
        <taxon>Sordariomycetes</taxon>
        <taxon>Sordariomycetidae</taxon>
        <taxon>Diaporthales</taxon>
        <taxon>Diaporthaceae</taxon>
        <taxon>Diaporthe</taxon>
    </lineage>
</organism>
<dbReference type="InterPro" id="IPR005828">
    <property type="entry name" value="MFS_sugar_transport-like"/>
</dbReference>
<evidence type="ECO:0000256" key="6">
    <source>
        <dbReference type="ARBA" id="ARBA00023136"/>
    </source>
</evidence>
<comment type="caution">
    <text evidence="11">The sequence shown here is derived from an EMBL/GenBank/DDBJ whole genome shotgun (WGS) entry which is preliminary data.</text>
</comment>
<evidence type="ECO:0000256" key="7">
    <source>
        <dbReference type="RuleBase" id="RU003346"/>
    </source>
</evidence>
<feature type="transmembrane region" description="Helical" evidence="9">
    <location>
        <begin position="149"/>
        <end position="170"/>
    </location>
</feature>
<keyword evidence="4 9" id="KW-0812">Transmembrane</keyword>
<keyword evidence="3 7" id="KW-0813">Transport</keyword>
<feature type="transmembrane region" description="Helical" evidence="9">
    <location>
        <begin position="210"/>
        <end position="229"/>
    </location>
</feature>
<protein>
    <recommendedName>
        <fullName evidence="10">Major facilitator superfamily (MFS) profile domain-containing protein</fullName>
    </recommendedName>
</protein>
<evidence type="ECO:0000256" key="5">
    <source>
        <dbReference type="ARBA" id="ARBA00022989"/>
    </source>
</evidence>
<name>A0ABR3XAL0_9PEZI</name>
<comment type="similarity">
    <text evidence="2 7">Belongs to the major facilitator superfamily. Sugar transporter (TC 2.A.1.1) family.</text>
</comment>
<evidence type="ECO:0000313" key="12">
    <source>
        <dbReference type="Proteomes" id="UP001583177"/>
    </source>
</evidence>
<evidence type="ECO:0000256" key="9">
    <source>
        <dbReference type="SAM" id="Phobius"/>
    </source>
</evidence>